<keyword evidence="1" id="KW-0732">Signal</keyword>
<reference evidence="2 3" key="1">
    <citation type="submission" date="2024-10" db="EMBL/GenBank/DDBJ databases">
        <title>Updated reference genomes for cyclostephanoid diatoms.</title>
        <authorList>
            <person name="Roberts W.R."/>
            <person name="Alverson A.J."/>
        </authorList>
    </citation>
    <scope>NUCLEOTIDE SEQUENCE [LARGE SCALE GENOMIC DNA]</scope>
    <source>
        <strain evidence="2 3">AJA276-08</strain>
    </source>
</reference>
<name>A0ABD3Q0L2_9STRA</name>
<feature type="chain" id="PRO_5044793505" evidence="1">
    <location>
        <begin position="23"/>
        <end position="290"/>
    </location>
</feature>
<dbReference type="Proteomes" id="UP001530315">
    <property type="component" value="Unassembled WGS sequence"/>
</dbReference>
<dbReference type="Gene3D" id="2.60.120.200">
    <property type="match status" value="1"/>
</dbReference>
<feature type="signal peptide" evidence="1">
    <location>
        <begin position="1"/>
        <end position="22"/>
    </location>
</feature>
<evidence type="ECO:0000313" key="2">
    <source>
        <dbReference type="EMBL" id="KAL3793730.1"/>
    </source>
</evidence>
<dbReference type="AlphaFoldDB" id="A0ABD3Q0L2"/>
<accession>A0ABD3Q0L2</accession>
<proteinExistence type="predicted"/>
<dbReference type="EMBL" id="JALLAZ020000505">
    <property type="protein sequence ID" value="KAL3793730.1"/>
    <property type="molecule type" value="Genomic_DNA"/>
</dbReference>
<evidence type="ECO:0000256" key="1">
    <source>
        <dbReference type="SAM" id="SignalP"/>
    </source>
</evidence>
<sequence>MARRIVSLASLALVSLTIRSDSSHPPSSSFFFVDAQIVTTPSTPPPFPHGSIDVGGPVAGALPGTHSGEGDAWSVSGSVGDIWGNSDRFHYLYSNRTGDVVTVTCKVKNFTAGGSSWKKAGIMFRSGLGPQSRNTMIEVTGWGIAHQTRKVDGGYAESQHDSFSPLTDVWLRLVREGNTVTSYVRKDGEYGYRRYHSVELDLGPTFHVGLAVTMQDPKVLGTLAVTNFDISDVPYSIPGRPVMVGMTGSANDYGNKIFMQEVAQGLWSISAAGSGIGVRFPHILFIMKCF</sequence>
<organism evidence="2 3">
    <name type="scientific">Stephanodiscus triporus</name>
    <dbReference type="NCBI Taxonomy" id="2934178"/>
    <lineage>
        <taxon>Eukaryota</taxon>
        <taxon>Sar</taxon>
        <taxon>Stramenopiles</taxon>
        <taxon>Ochrophyta</taxon>
        <taxon>Bacillariophyta</taxon>
        <taxon>Coscinodiscophyceae</taxon>
        <taxon>Thalassiosirophycidae</taxon>
        <taxon>Stephanodiscales</taxon>
        <taxon>Stephanodiscaceae</taxon>
        <taxon>Stephanodiscus</taxon>
    </lineage>
</organism>
<evidence type="ECO:0000313" key="3">
    <source>
        <dbReference type="Proteomes" id="UP001530315"/>
    </source>
</evidence>
<comment type="caution">
    <text evidence="2">The sequence shown here is derived from an EMBL/GenBank/DDBJ whole genome shotgun (WGS) entry which is preliminary data.</text>
</comment>
<gene>
    <name evidence="2" type="ORF">ACHAW5_001011</name>
</gene>
<protein>
    <submittedName>
        <fullName evidence="2">Uncharacterized protein</fullName>
    </submittedName>
</protein>
<keyword evidence="3" id="KW-1185">Reference proteome</keyword>